<protein>
    <submittedName>
        <fullName evidence="2">Uncharacterized protein</fullName>
    </submittedName>
</protein>
<name>A0ABY6GZX1_9GAMM</name>
<keyword evidence="3" id="KW-1185">Reference proteome</keyword>
<evidence type="ECO:0000313" key="2">
    <source>
        <dbReference type="EMBL" id="UYM18350.1"/>
    </source>
</evidence>
<reference evidence="2" key="1">
    <citation type="submission" date="2022-10" db="EMBL/GenBank/DDBJ databases">
        <title>Completed Genome Sequence of two octocoral isolated bacterium, Endozoicomonas euniceicola EF212T and Endozoicomonas gorgoniicola PS125T.</title>
        <authorList>
            <person name="Chiou Y.-J."/>
            <person name="Chen Y.-H."/>
        </authorList>
    </citation>
    <scope>NUCLEOTIDE SEQUENCE</scope>
    <source>
        <strain evidence="2">EF212</strain>
    </source>
</reference>
<feature type="chain" id="PRO_5045465400" evidence="1">
    <location>
        <begin position="26"/>
        <end position="374"/>
    </location>
</feature>
<evidence type="ECO:0000256" key="1">
    <source>
        <dbReference type="SAM" id="SignalP"/>
    </source>
</evidence>
<keyword evidence="1" id="KW-0732">Signal</keyword>
<sequence>MKILANYFKYFILFAWSFYSASSYAVETTTLNWEVTYPAKKEKTKTFTTVLLERSGIIPGVTYSTYNSAEDSQQLASIGIERSRIYMSREEDFFSSPVRQYGPSVVRILADNLIEENSQTDGSFNPARERTVSFSLFPVHLFSRFGRIPESFVIDRVHRLGPDTVYATLRAPDYAHHYWDAGQTTGRNVASESGRIAQSNTVRRVETFSNEGFADNVGGAVAGDVVENNSVTAQGFPETETRFEISVIFQRFNFNDFQSSILLMLQNRAQTIPAPYRLIVVDQALNDESVTSLLDENAEQRVYFEVNLELDTIRLLPGLSVTEPQRNRENLNIQAVERQSVRQYVNQFFLTYFLCCCGDTLPPLNRQADSSGGF</sequence>
<dbReference type="EMBL" id="CP103300">
    <property type="protein sequence ID" value="UYM18350.1"/>
    <property type="molecule type" value="Genomic_DNA"/>
</dbReference>
<organism evidence="2 3">
    <name type="scientific">Endozoicomonas euniceicola</name>
    <dbReference type="NCBI Taxonomy" id="1234143"/>
    <lineage>
        <taxon>Bacteria</taxon>
        <taxon>Pseudomonadati</taxon>
        <taxon>Pseudomonadota</taxon>
        <taxon>Gammaproteobacteria</taxon>
        <taxon>Oceanospirillales</taxon>
        <taxon>Endozoicomonadaceae</taxon>
        <taxon>Endozoicomonas</taxon>
    </lineage>
</organism>
<feature type="signal peptide" evidence="1">
    <location>
        <begin position="1"/>
        <end position="25"/>
    </location>
</feature>
<evidence type="ECO:0000313" key="3">
    <source>
        <dbReference type="Proteomes" id="UP001163255"/>
    </source>
</evidence>
<proteinExistence type="predicted"/>
<accession>A0ABY6GZX1</accession>
<dbReference type="RefSeq" id="WP_262601113.1">
    <property type="nucleotide sequence ID" value="NZ_CP103300.1"/>
</dbReference>
<dbReference type="Proteomes" id="UP001163255">
    <property type="component" value="Chromosome"/>
</dbReference>
<gene>
    <name evidence="2" type="ORF">NX720_10725</name>
</gene>